<accession>A0A4C1ZAP0</accession>
<evidence type="ECO:0000256" key="1">
    <source>
        <dbReference type="SAM" id="MobiDB-lite"/>
    </source>
</evidence>
<feature type="region of interest" description="Disordered" evidence="1">
    <location>
        <begin position="1"/>
        <end position="42"/>
    </location>
</feature>
<feature type="compositionally biased region" description="Gly residues" evidence="1">
    <location>
        <begin position="1"/>
        <end position="14"/>
    </location>
</feature>
<comment type="caution">
    <text evidence="2">The sequence shown here is derived from an EMBL/GenBank/DDBJ whole genome shotgun (WGS) entry which is preliminary data.</text>
</comment>
<gene>
    <name evidence="2" type="ORF">EVAR_66535_1</name>
</gene>
<sequence length="152" mass="16821">MRRSAGGGGRGNIGDGKNTRPARRSLGPMSLTLADRRGSPLGLSDVGTRSRCRKGVLLICENESAKGTVDEKFPLKSSRRAALGDTDTNRVDRLLNVKRPAGSMRRGVGQKLDFRLDHQIVAKMKVEPFIARVQSFNYKKRTWIPVLASHFF</sequence>
<name>A0A4C1ZAP0_EUMVA</name>
<proteinExistence type="predicted"/>
<dbReference type="Proteomes" id="UP000299102">
    <property type="component" value="Unassembled WGS sequence"/>
</dbReference>
<reference evidence="2 3" key="1">
    <citation type="journal article" date="2019" name="Commun. Biol.">
        <title>The bagworm genome reveals a unique fibroin gene that provides high tensile strength.</title>
        <authorList>
            <person name="Kono N."/>
            <person name="Nakamura H."/>
            <person name="Ohtoshi R."/>
            <person name="Tomita M."/>
            <person name="Numata K."/>
            <person name="Arakawa K."/>
        </authorList>
    </citation>
    <scope>NUCLEOTIDE SEQUENCE [LARGE SCALE GENOMIC DNA]</scope>
</reference>
<organism evidence="2 3">
    <name type="scientific">Eumeta variegata</name>
    <name type="common">Bagworm moth</name>
    <name type="synonym">Eumeta japonica</name>
    <dbReference type="NCBI Taxonomy" id="151549"/>
    <lineage>
        <taxon>Eukaryota</taxon>
        <taxon>Metazoa</taxon>
        <taxon>Ecdysozoa</taxon>
        <taxon>Arthropoda</taxon>
        <taxon>Hexapoda</taxon>
        <taxon>Insecta</taxon>
        <taxon>Pterygota</taxon>
        <taxon>Neoptera</taxon>
        <taxon>Endopterygota</taxon>
        <taxon>Lepidoptera</taxon>
        <taxon>Glossata</taxon>
        <taxon>Ditrysia</taxon>
        <taxon>Tineoidea</taxon>
        <taxon>Psychidae</taxon>
        <taxon>Oiketicinae</taxon>
        <taxon>Eumeta</taxon>
    </lineage>
</organism>
<evidence type="ECO:0000313" key="2">
    <source>
        <dbReference type="EMBL" id="GBP84780.1"/>
    </source>
</evidence>
<dbReference type="AlphaFoldDB" id="A0A4C1ZAP0"/>
<protein>
    <submittedName>
        <fullName evidence="2">Uncharacterized protein</fullName>
    </submittedName>
</protein>
<dbReference type="EMBL" id="BGZK01001697">
    <property type="protein sequence ID" value="GBP84780.1"/>
    <property type="molecule type" value="Genomic_DNA"/>
</dbReference>
<keyword evidence="3" id="KW-1185">Reference proteome</keyword>
<evidence type="ECO:0000313" key="3">
    <source>
        <dbReference type="Proteomes" id="UP000299102"/>
    </source>
</evidence>